<evidence type="ECO:0000313" key="5">
    <source>
        <dbReference type="Proteomes" id="UP000019132"/>
    </source>
</evidence>
<keyword evidence="5" id="KW-1185">Reference proteome</keyword>
<feature type="region of interest" description="Disordered" evidence="2">
    <location>
        <begin position="24"/>
        <end position="59"/>
    </location>
</feature>
<reference evidence="5" key="1">
    <citation type="journal article" date="2010" name="Genome Biol.">
        <title>Genome sequence of the necrotrophic plant pathogen Pythium ultimum reveals original pathogenicity mechanisms and effector repertoire.</title>
        <authorList>
            <person name="Levesque C.A."/>
            <person name="Brouwer H."/>
            <person name="Cano L."/>
            <person name="Hamilton J.P."/>
            <person name="Holt C."/>
            <person name="Huitema E."/>
            <person name="Raffaele S."/>
            <person name="Robideau G.P."/>
            <person name="Thines M."/>
            <person name="Win J."/>
            <person name="Zerillo M.M."/>
            <person name="Beakes G.W."/>
            <person name="Boore J.L."/>
            <person name="Busam D."/>
            <person name="Dumas B."/>
            <person name="Ferriera S."/>
            <person name="Fuerstenberg S.I."/>
            <person name="Gachon C.M."/>
            <person name="Gaulin E."/>
            <person name="Govers F."/>
            <person name="Grenville-Briggs L."/>
            <person name="Horner N."/>
            <person name="Hostetler J."/>
            <person name="Jiang R.H."/>
            <person name="Johnson J."/>
            <person name="Krajaejun T."/>
            <person name="Lin H."/>
            <person name="Meijer H.J."/>
            <person name="Moore B."/>
            <person name="Morris P."/>
            <person name="Phuntmart V."/>
            <person name="Puiu D."/>
            <person name="Shetty J."/>
            <person name="Stajich J.E."/>
            <person name="Tripathy S."/>
            <person name="Wawra S."/>
            <person name="van West P."/>
            <person name="Whitty B.R."/>
            <person name="Coutinho P.M."/>
            <person name="Henrissat B."/>
            <person name="Martin F."/>
            <person name="Thomas P.D."/>
            <person name="Tyler B.M."/>
            <person name="De Vries R.P."/>
            <person name="Kamoun S."/>
            <person name="Yandell M."/>
            <person name="Tisserat N."/>
            <person name="Buell C.R."/>
        </authorList>
    </citation>
    <scope>NUCLEOTIDE SEQUENCE</scope>
    <source>
        <strain evidence="5">DAOM:BR144</strain>
    </source>
</reference>
<evidence type="ECO:0000256" key="2">
    <source>
        <dbReference type="SAM" id="MobiDB-lite"/>
    </source>
</evidence>
<dbReference type="EMBL" id="GL376607">
    <property type="status" value="NOT_ANNOTATED_CDS"/>
    <property type="molecule type" value="Genomic_DNA"/>
</dbReference>
<dbReference type="GO" id="GO:0000455">
    <property type="term" value="P:enzyme-directed rRNA pseudouridine synthesis"/>
    <property type="evidence" value="ECO:0007669"/>
    <property type="project" value="TreeGrafter"/>
</dbReference>
<dbReference type="InterPro" id="IPR006145">
    <property type="entry name" value="PsdUridine_synth_RsuA/RluA"/>
</dbReference>
<reference evidence="4" key="3">
    <citation type="submission" date="2015-02" db="UniProtKB">
        <authorList>
            <consortium name="EnsemblProtists"/>
        </authorList>
    </citation>
    <scope>IDENTIFICATION</scope>
    <source>
        <strain evidence="4">DAOM BR144</strain>
    </source>
</reference>
<dbReference type="Gene3D" id="3.30.2350.10">
    <property type="entry name" value="Pseudouridine synthase"/>
    <property type="match status" value="1"/>
</dbReference>
<proteinExistence type="predicted"/>
<dbReference type="Proteomes" id="UP000019132">
    <property type="component" value="Unassembled WGS sequence"/>
</dbReference>
<keyword evidence="1" id="KW-0694">RNA-binding</keyword>
<dbReference type="AlphaFoldDB" id="K3X6W2"/>
<dbReference type="SUPFAM" id="SSF55120">
    <property type="entry name" value="Pseudouridine synthase"/>
    <property type="match status" value="1"/>
</dbReference>
<dbReference type="HOGENOM" id="CLU_768317_0_0_1"/>
<reference evidence="5" key="2">
    <citation type="submission" date="2010-04" db="EMBL/GenBank/DDBJ databases">
        <authorList>
            <person name="Buell R."/>
            <person name="Hamilton J."/>
            <person name="Hostetler J."/>
        </authorList>
    </citation>
    <scope>NUCLEOTIDE SEQUENCE [LARGE SCALE GENOMIC DNA]</scope>
    <source>
        <strain evidence="5">DAOM:BR144</strain>
    </source>
</reference>
<dbReference type="InterPro" id="IPR020103">
    <property type="entry name" value="PsdUridine_synth_cat_dom_sf"/>
</dbReference>
<dbReference type="VEuPathDB" id="FungiDB:PYU1_G012934"/>
<dbReference type="Pfam" id="PF00849">
    <property type="entry name" value="PseudoU_synth_2"/>
    <property type="match status" value="1"/>
</dbReference>
<dbReference type="EnsemblProtists" id="PYU1_T012961">
    <property type="protein sequence ID" value="PYU1_T012961"/>
    <property type="gene ID" value="PYU1_G012934"/>
</dbReference>
<feature type="domain" description="Pseudouridine synthase RsuA/RluA-like" evidence="3">
    <location>
        <begin position="186"/>
        <end position="266"/>
    </location>
</feature>
<dbReference type="GO" id="GO:0003723">
    <property type="term" value="F:RNA binding"/>
    <property type="evidence" value="ECO:0007669"/>
    <property type="project" value="UniProtKB-KW"/>
</dbReference>
<dbReference type="OMA" id="IRACEIC"/>
<evidence type="ECO:0000256" key="1">
    <source>
        <dbReference type="PROSITE-ProRule" id="PRU00182"/>
    </source>
</evidence>
<dbReference type="InParanoid" id="K3X6W2"/>
<dbReference type="InterPro" id="IPR006224">
    <property type="entry name" value="PsdUridine_synth_RluA-like_CS"/>
</dbReference>
<dbReference type="InterPro" id="IPR050188">
    <property type="entry name" value="RluA_PseudoU_synthase"/>
</dbReference>
<name>K3X6W2_GLOUD</name>
<dbReference type="PROSITE" id="PS01129">
    <property type="entry name" value="PSI_RLU"/>
    <property type="match status" value="1"/>
</dbReference>
<dbReference type="eggNOG" id="KOG1919">
    <property type="taxonomic scope" value="Eukaryota"/>
</dbReference>
<protein>
    <recommendedName>
        <fullName evidence="3">Pseudouridine synthase RsuA/RluA-like domain-containing protein</fullName>
    </recommendedName>
</protein>
<dbReference type="STRING" id="431595.K3X6W2"/>
<accession>K3X6W2</accession>
<organism evidence="4 5">
    <name type="scientific">Globisporangium ultimum (strain ATCC 200006 / CBS 805.95 / DAOM BR144)</name>
    <name type="common">Pythium ultimum</name>
    <dbReference type="NCBI Taxonomy" id="431595"/>
    <lineage>
        <taxon>Eukaryota</taxon>
        <taxon>Sar</taxon>
        <taxon>Stramenopiles</taxon>
        <taxon>Oomycota</taxon>
        <taxon>Peronosporomycetes</taxon>
        <taxon>Pythiales</taxon>
        <taxon>Pythiaceae</taxon>
        <taxon>Globisporangium</taxon>
    </lineage>
</organism>
<dbReference type="PANTHER" id="PTHR21600:SF40">
    <property type="entry name" value="PSEUDOURIDYLATE SYNTHASE RPUSD2"/>
    <property type="match status" value="1"/>
</dbReference>
<dbReference type="PANTHER" id="PTHR21600">
    <property type="entry name" value="MITOCHONDRIAL RNA PSEUDOURIDINE SYNTHASE"/>
    <property type="match status" value="1"/>
</dbReference>
<evidence type="ECO:0000259" key="3">
    <source>
        <dbReference type="Pfam" id="PF00849"/>
    </source>
</evidence>
<evidence type="ECO:0000313" key="4">
    <source>
        <dbReference type="EnsemblProtists" id="PYU1_T012961"/>
    </source>
</evidence>
<sequence length="361" mass="40793">MPPAAAQVSKKQLRKQAKAQFLAERKAAARRAASGDDAVDGGPRRQRKRRNQRKCNSGEDVYAQKENPAVQYVRCTSANCKYFRENAGCQMRTVAPYVHRFQSFVKARWCGQSLGEVFLEEFEGLSPAYCQAAIAMGLIRINDEAKQPEYVIRNGDLLEHVMHRHEPAIHLDAMEVRSLVHWNSDDVVVVNKPSSLPVHPSGAYRHNSMTFLLQRECDLPELFPVHRLDRLTSGLLMFSKSAVKARALCDEIASGGVQKHYVARVLGEFPTGPSSRGNDQVEYKAFKHIGNDALVKMSFTEQNGTAYWRMAAPIACISPLDHGERIKFACTSSIWDSRLQTIRFTDQSQLLWSRLLKRMSR</sequence>
<feature type="compositionally biased region" description="Basic residues" evidence="2">
    <location>
        <begin position="44"/>
        <end position="53"/>
    </location>
</feature>
<dbReference type="PROSITE" id="PS50889">
    <property type="entry name" value="S4"/>
    <property type="match status" value="1"/>
</dbReference>
<dbReference type="GO" id="GO:0009982">
    <property type="term" value="F:pseudouridine synthase activity"/>
    <property type="evidence" value="ECO:0007669"/>
    <property type="project" value="InterPro"/>
</dbReference>